<sequence length="25" mass="3063">MKICLRRLVNVPIPCFLLFLLFYCF</sequence>
<evidence type="ECO:0000256" key="1">
    <source>
        <dbReference type="SAM" id="Phobius"/>
    </source>
</evidence>
<dbReference type="EMBL" id="GGEC01072045">
    <property type="protein sequence ID" value="MBX52529.1"/>
    <property type="molecule type" value="Transcribed_RNA"/>
</dbReference>
<organism evidence="2">
    <name type="scientific">Rhizophora mucronata</name>
    <name type="common">Asiatic mangrove</name>
    <dbReference type="NCBI Taxonomy" id="61149"/>
    <lineage>
        <taxon>Eukaryota</taxon>
        <taxon>Viridiplantae</taxon>
        <taxon>Streptophyta</taxon>
        <taxon>Embryophyta</taxon>
        <taxon>Tracheophyta</taxon>
        <taxon>Spermatophyta</taxon>
        <taxon>Magnoliopsida</taxon>
        <taxon>eudicotyledons</taxon>
        <taxon>Gunneridae</taxon>
        <taxon>Pentapetalae</taxon>
        <taxon>rosids</taxon>
        <taxon>fabids</taxon>
        <taxon>Malpighiales</taxon>
        <taxon>Rhizophoraceae</taxon>
        <taxon>Rhizophora</taxon>
    </lineage>
</organism>
<accession>A0A2P2PCX7</accession>
<proteinExistence type="predicted"/>
<reference evidence="2" key="1">
    <citation type="submission" date="2018-02" db="EMBL/GenBank/DDBJ databases">
        <title>Rhizophora mucronata_Transcriptome.</title>
        <authorList>
            <person name="Meera S.P."/>
            <person name="Sreeshan A."/>
            <person name="Augustine A."/>
        </authorList>
    </citation>
    <scope>NUCLEOTIDE SEQUENCE</scope>
    <source>
        <tissue evidence="2">Leaf</tissue>
    </source>
</reference>
<protein>
    <submittedName>
        <fullName evidence="2">Uncharacterized protein</fullName>
    </submittedName>
</protein>
<evidence type="ECO:0000313" key="2">
    <source>
        <dbReference type="EMBL" id="MBX52529.1"/>
    </source>
</evidence>
<keyword evidence="1" id="KW-1133">Transmembrane helix</keyword>
<keyword evidence="1" id="KW-0472">Membrane</keyword>
<dbReference type="AlphaFoldDB" id="A0A2P2PCX7"/>
<feature type="transmembrane region" description="Helical" evidence="1">
    <location>
        <begin position="7"/>
        <end position="23"/>
    </location>
</feature>
<keyword evidence="1" id="KW-0812">Transmembrane</keyword>
<name>A0A2P2PCX7_RHIMU</name>